<comment type="caution">
    <text evidence="11">The sequence shown here is derived from an EMBL/GenBank/DDBJ whole genome shotgun (WGS) entry which is preliminary data.</text>
</comment>
<dbReference type="EMBL" id="JADKGY010000032">
    <property type="protein sequence ID" value="MBK9984869.1"/>
    <property type="molecule type" value="Genomic_DNA"/>
</dbReference>
<evidence type="ECO:0000256" key="4">
    <source>
        <dbReference type="ARBA" id="ARBA00022448"/>
    </source>
</evidence>
<dbReference type="GO" id="GO:0045259">
    <property type="term" value="C:proton-transporting ATP synthase complex"/>
    <property type="evidence" value="ECO:0007669"/>
    <property type="project" value="UniProtKB-KW"/>
</dbReference>
<evidence type="ECO:0000256" key="6">
    <source>
        <dbReference type="ARBA" id="ARBA00023136"/>
    </source>
</evidence>
<comment type="similarity">
    <text evidence="3 9">Belongs to the ATPase epsilon chain family.</text>
</comment>
<reference evidence="11 12" key="1">
    <citation type="submission" date="2020-10" db="EMBL/GenBank/DDBJ databases">
        <title>Connecting structure to function with the recovery of over 1000 high-quality activated sludge metagenome-assembled genomes encoding full-length rRNA genes using long-read sequencing.</title>
        <authorList>
            <person name="Singleton C.M."/>
            <person name="Petriglieri F."/>
            <person name="Kristensen J.M."/>
            <person name="Kirkegaard R.H."/>
            <person name="Michaelsen T.Y."/>
            <person name="Andersen M.H."/>
            <person name="Karst S.M."/>
            <person name="Dueholm M.S."/>
            <person name="Nielsen P.H."/>
            <person name="Albertsen M."/>
        </authorList>
    </citation>
    <scope>NUCLEOTIDE SEQUENCE [LARGE SCALE GENOMIC DNA]</scope>
    <source>
        <strain evidence="11">Ribe_18-Q3-R11-54_MAXAC.273</strain>
    </source>
</reference>
<dbReference type="SUPFAM" id="SSF51344">
    <property type="entry name" value="Epsilon subunit of F1F0-ATP synthase N-terminal domain"/>
    <property type="match status" value="1"/>
</dbReference>
<dbReference type="Proteomes" id="UP000808337">
    <property type="component" value="Unassembled WGS sequence"/>
</dbReference>
<comment type="subunit">
    <text evidence="9">F-type ATPases have 2 components, CF(1) - the catalytic core - and CF(0) - the membrane proton channel. CF(1) has five subunits: alpha(3), beta(3), gamma(1), delta(1), epsilon(1). CF(0) has three main subunits: a, b and c.</text>
</comment>
<keyword evidence="5 9" id="KW-0406">Ion transport</keyword>
<accession>A0A9D7SZ76</accession>
<dbReference type="PANTHER" id="PTHR13822:SF10">
    <property type="entry name" value="ATP SYNTHASE EPSILON CHAIN, CHLOROPLASTIC"/>
    <property type="match status" value="1"/>
</dbReference>
<protein>
    <submittedName>
        <fullName evidence="11">ATP synthase F1 subunit epsilon</fullName>
    </submittedName>
</protein>
<sequence length="83" mass="9093">MHLVVLTPDKELFQGTVTSVNVPAIGGRFEVLQNHAPIVAALEKGEVRLKLSKGETKSIRIENGFIEVLRNEISLLVTGVIEE</sequence>
<keyword evidence="4 9" id="KW-0813">Transport</keyword>
<evidence type="ECO:0000256" key="7">
    <source>
        <dbReference type="ARBA" id="ARBA00023196"/>
    </source>
</evidence>
<evidence type="ECO:0000313" key="11">
    <source>
        <dbReference type="EMBL" id="MBK9984869.1"/>
    </source>
</evidence>
<keyword evidence="8 9" id="KW-0066">ATP synthesis</keyword>
<dbReference type="AlphaFoldDB" id="A0A9D7SZ76"/>
<evidence type="ECO:0000256" key="8">
    <source>
        <dbReference type="ARBA" id="ARBA00023310"/>
    </source>
</evidence>
<gene>
    <name evidence="11" type="primary">atpC</name>
    <name evidence="11" type="ORF">IPP15_21325</name>
</gene>
<evidence type="ECO:0000256" key="5">
    <source>
        <dbReference type="ARBA" id="ARBA00023065"/>
    </source>
</evidence>
<dbReference type="Pfam" id="PF02823">
    <property type="entry name" value="ATP-synt_DE_N"/>
    <property type="match status" value="1"/>
</dbReference>
<dbReference type="InterPro" id="IPR036771">
    <property type="entry name" value="ATPsynth_dsu/esu_N"/>
</dbReference>
<organism evidence="11 12">
    <name type="scientific">Candidatus Opimibacter skivensis</name>
    <dbReference type="NCBI Taxonomy" id="2982028"/>
    <lineage>
        <taxon>Bacteria</taxon>
        <taxon>Pseudomonadati</taxon>
        <taxon>Bacteroidota</taxon>
        <taxon>Saprospiria</taxon>
        <taxon>Saprospirales</taxon>
        <taxon>Saprospiraceae</taxon>
        <taxon>Candidatus Opimibacter</taxon>
    </lineage>
</organism>
<dbReference type="GO" id="GO:0012505">
    <property type="term" value="C:endomembrane system"/>
    <property type="evidence" value="ECO:0007669"/>
    <property type="project" value="UniProtKB-SubCell"/>
</dbReference>
<dbReference type="CDD" id="cd12152">
    <property type="entry name" value="F1-ATPase_delta"/>
    <property type="match status" value="1"/>
</dbReference>
<comment type="subcellular location">
    <subcellularLocation>
        <location evidence="2">Endomembrane system</location>
        <topology evidence="2">Peripheral membrane protein</topology>
    </subcellularLocation>
</comment>
<evidence type="ECO:0000313" key="12">
    <source>
        <dbReference type="Proteomes" id="UP000808337"/>
    </source>
</evidence>
<dbReference type="Gene3D" id="2.60.15.10">
    <property type="entry name" value="F0F1 ATP synthase delta/epsilon subunit, N-terminal"/>
    <property type="match status" value="1"/>
</dbReference>
<evidence type="ECO:0000256" key="2">
    <source>
        <dbReference type="ARBA" id="ARBA00004184"/>
    </source>
</evidence>
<keyword evidence="7 9" id="KW-0139">CF(1)</keyword>
<dbReference type="InterPro" id="IPR020546">
    <property type="entry name" value="ATP_synth_F1_dsu/esu_N"/>
</dbReference>
<evidence type="ECO:0000256" key="9">
    <source>
        <dbReference type="RuleBase" id="RU003656"/>
    </source>
</evidence>
<keyword evidence="6" id="KW-0472">Membrane</keyword>
<name>A0A9D7SZ76_9BACT</name>
<comment type="function">
    <text evidence="1">Produces ATP from ADP in the presence of a proton gradient across the membrane.</text>
</comment>
<proteinExistence type="inferred from homology"/>
<dbReference type="GO" id="GO:0046933">
    <property type="term" value="F:proton-transporting ATP synthase activity, rotational mechanism"/>
    <property type="evidence" value="ECO:0007669"/>
    <property type="project" value="InterPro"/>
</dbReference>
<dbReference type="InterPro" id="IPR001469">
    <property type="entry name" value="ATP_synth_F1_dsu/esu"/>
</dbReference>
<evidence type="ECO:0000259" key="10">
    <source>
        <dbReference type="Pfam" id="PF02823"/>
    </source>
</evidence>
<evidence type="ECO:0000256" key="3">
    <source>
        <dbReference type="ARBA" id="ARBA00005712"/>
    </source>
</evidence>
<dbReference type="PANTHER" id="PTHR13822">
    <property type="entry name" value="ATP SYNTHASE DELTA/EPSILON CHAIN"/>
    <property type="match status" value="1"/>
</dbReference>
<dbReference type="NCBIfam" id="TIGR01216">
    <property type="entry name" value="ATP_synt_epsi"/>
    <property type="match status" value="1"/>
</dbReference>
<evidence type="ECO:0000256" key="1">
    <source>
        <dbReference type="ARBA" id="ARBA00003543"/>
    </source>
</evidence>
<feature type="domain" description="ATP synthase F1 complex delta/epsilon subunit N-terminal" evidence="10">
    <location>
        <begin position="1"/>
        <end position="77"/>
    </location>
</feature>